<gene>
    <name evidence="2" type="ORF">AK812_SmicGene19289</name>
</gene>
<dbReference type="OrthoDB" id="428854at2759"/>
<evidence type="ECO:0000313" key="3">
    <source>
        <dbReference type="Proteomes" id="UP000186817"/>
    </source>
</evidence>
<dbReference type="Proteomes" id="UP000186817">
    <property type="component" value="Unassembled WGS sequence"/>
</dbReference>
<keyword evidence="3" id="KW-1185">Reference proteome</keyword>
<name>A0A1Q9DSV2_SYMMI</name>
<dbReference type="EMBL" id="LSRX01000403">
    <property type="protein sequence ID" value="OLP98256.1"/>
    <property type="molecule type" value="Genomic_DNA"/>
</dbReference>
<dbReference type="AlphaFoldDB" id="A0A1Q9DSV2"/>
<comment type="caution">
    <text evidence="2">The sequence shown here is derived from an EMBL/GenBank/DDBJ whole genome shotgun (WGS) entry which is preliminary data.</text>
</comment>
<evidence type="ECO:0000259" key="1">
    <source>
        <dbReference type="Pfam" id="PF13880"/>
    </source>
</evidence>
<evidence type="ECO:0000313" key="2">
    <source>
        <dbReference type="EMBL" id="OLP98256.1"/>
    </source>
</evidence>
<sequence>MGRCTRVTDGYDVTETDLRVDEFEVKELQTRLEREWNEGTVATSYTLDGCTSTSKRAPNQKIFCVAPAVTDGYDVTETDLREHVFQVTARCAAGYSGTLDARAPQRCIDARDPQRRTEWSANCLHRLADALLTAPAKVDTECFSAVSASDTLTRALQQLRNTTDLTATTLHTCACKTLRKPDSAAGPMLAVSKPRPVKQRVLKRQPPGRCGQSLLAVARNCRECGERLTALEGALHLCPAIFEWTFPAETLGSAPSAEGPCRLVRLGANARKGAADAKLVELWENIRKTQLSHILELPSTEQLASQSACILLALRGKDVLALLSAERITADKLGPPSIASRTTQTQQMLQSQKTEPLLGVAVLWTRRRERRRGLAVALVDRARKLLAPGSRVAFSQPTELGQAFAQQYVQRMSDQEESSVLVYVPDFPA</sequence>
<proteinExistence type="predicted"/>
<accession>A0A1Q9DSV2</accession>
<feature type="domain" description="N-acetyltransferase ESCO acetyl-transferase" evidence="1">
    <location>
        <begin position="357"/>
        <end position="412"/>
    </location>
</feature>
<dbReference type="Pfam" id="PF13880">
    <property type="entry name" value="Acetyltransf_13"/>
    <property type="match status" value="1"/>
</dbReference>
<dbReference type="InterPro" id="IPR028009">
    <property type="entry name" value="ESCO_Acetyltransf_dom"/>
</dbReference>
<protein>
    <recommendedName>
        <fullName evidence="1">N-acetyltransferase ESCO acetyl-transferase domain-containing protein</fullName>
    </recommendedName>
</protein>
<organism evidence="2 3">
    <name type="scientific">Symbiodinium microadriaticum</name>
    <name type="common">Dinoflagellate</name>
    <name type="synonym">Zooxanthella microadriatica</name>
    <dbReference type="NCBI Taxonomy" id="2951"/>
    <lineage>
        <taxon>Eukaryota</taxon>
        <taxon>Sar</taxon>
        <taxon>Alveolata</taxon>
        <taxon>Dinophyceae</taxon>
        <taxon>Suessiales</taxon>
        <taxon>Symbiodiniaceae</taxon>
        <taxon>Symbiodinium</taxon>
    </lineage>
</organism>
<reference evidence="2 3" key="1">
    <citation type="submission" date="2016-02" db="EMBL/GenBank/DDBJ databases">
        <title>Genome analysis of coral dinoflagellate symbionts highlights evolutionary adaptations to a symbiotic lifestyle.</title>
        <authorList>
            <person name="Aranda M."/>
            <person name="Li Y."/>
            <person name="Liew Y.J."/>
            <person name="Baumgarten S."/>
            <person name="Simakov O."/>
            <person name="Wilson M."/>
            <person name="Piel J."/>
            <person name="Ashoor H."/>
            <person name="Bougouffa S."/>
            <person name="Bajic V.B."/>
            <person name="Ryu T."/>
            <person name="Ravasi T."/>
            <person name="Bayer T."/>
            <person name="Micklem G."/>
            <person name="Kim H."/>
            <person name="Bhak J."/>
            <person name="Lajeunesse T.C."/>
            <person name="Voolstra C.R."/>
        </authorList>
    </citation>
    <scope>NUCLEOTIDE SEQUENCE [LARGE SCALE GENOMIC DNA]</scope>
    <source>
        <strain evidence="2 3">CCMP2467</strain>
    </source>
</reference>